<feature type="active site" evidence="11">
    <location>
        <position position="320"/>
    </location>
</feature>
<dbReference type="Pfam" id="PF00589">
    <property type="entry name" value="Phage_integrase"/>
    <property type="match status" value="1"/>
</dbReference>
<evidence type="ECO:0000256" key="11">
    <source>
        <dbReference type="HAMAP-Rule" id="MF_01807"/>
    </source>
</evidence>
<feature type="active site" evidence="11">
    <location>
        <position position="294"/>
    </location>
</feature>
<dbReference type="GO" id="GO:0005737">
    <property type="term" value="C:cytoplasm"/>
    <property type="evidence" value="ECO:0007669"/>
    <property type="project" value="UniProtKB-SubCell"/>
</dbReference>
<dbReference type="PROSITE" id="PS51900">
    <property type="entry name" value="CB"/>
    <property type="match status" value="1"/>
</dbReference>
<evidence type="ECO:0000256" key="1">
    <source>
        <dbReference type="ARBA" id="ARBA00004496"/>
    </source>
</evidence>
<dbReference type="Proteomes" id="UP000277236">
    <property type="component" value="Unassembled WGS sequence"/>
</dbReference>
<dbReference type="AlphaFoldDB" id="A0A3M4LEW0"/>
<dbReference type="InterPro" id="IPR011010">
    <property type="entry name" value="DNA_brk_join_enz"/>
</dbReference>
<comment type="subunit">
    <text evidence="11">Forms a cyclic heterotetrameric complex composed of two molecules of XerC and two molecules of XerD.</text>
</comment>
<evidence type="ECO:0000256" key="4">
    <source>
        <dbReference type="ARBA" id="ARBA00022490"/>
    </source>
</evidence>
<feature type="active site" evidence="11">
    <location>
        <position position="199"/>
    </location>
</feature>
<evidence type="ECO:0000256" key="5">
    <source>
        <dbReference type="ARBA" id="ARBA00022618"/>
    </source>
</evidence>
<evidence type="ECO:0000259" key="13">
    <source>
        <dbReference type="PROSITE" id="PS51900"/>
    </source>
</evidence>
<keyword evidence="6 11" id="KW-0159">Chromosome partition</keyword>
<feature type="active site" evidence="11">
    <location>
        <position position="297"/>
    </location>
</feature>
<feature type="active site" description="O-(3'-phospho-DNA)-tyrosine intermediate" evidence="11">
    <location>
        <position position="329"/>
    </location>
</feature>
<dbReference type="PANTHER" id="PTHR30349">
    <property type="entry name" value="PHAGE INTEGRASE-RELATED"/>
    <property type="match status" value="1"/>
</dbReference>
<keyword evidence="10 11" id="KW-0131">Cell cycle</keyword>
<keyword evidence="5 11" id="KW-0132">Cell division</keyword>
<feature type="active site" evidence="11">
    <location>
        <position position="223"/>
    </location>
</feature>
<dbReference type="GO" id="GO:0051301">
    <property type="term" value="P:cell division"/>
    <property type="evidence" value="ECO:0007669"/>
    <property type="project" value="UniProtKB-KW"/>
</dbReference>
<feature type="domain" description="Core-binding (CB)" evidence="13">
    <location>
        <begin position="53"/>
        <end position="138"/>
    </location>
</feature>
<name>A0A3M4LEW0_PSECI</name>
<evidence type="ECO:0000259" key="12">
    <source>
        <dbReference type="PROSITE" id="PS51898"/>
    </source>
</evidence>
<dbReference type="HAMAP" id="MF_01807">
    <property type="entry name" value="Recomb_XerD"/>
    <property type="match status" value="1"/>
</dbReference>
<dbReference type="EMBL" id="RBRE01000103">
    <property type="protein sequence ID" value="RMQ40029.1"/>
    <property type="molecule type" value="Genomic_DNA"/>
</dbReference>
<evidence type="ECO:0000256" key="8">
    <source>
        <dbReference type="ARBA" id="ARBA00023125"/>
    </source>
</evidence>
<dbReference type="InterPro" id="IPR050090">
    <property type="entry name" value="Tyrosine_recombinase_XerCD"/>
</dbReference>
<evidence type="ECO:0000256" key="9">
    <source>
        <dbReference type="ARBA" id="ARBA00023172"/>
    </source>
</evidence>
<comment type="caution">
    <text evidence="14">The sequence shown here is derived from an EMBL/GenBank/DDBJ whole genome shotgun (WGS) entry which is preliminary data.</text>
</comment>
<dbReference type="HAMAP" id="MF_01808">
    <property type="entry name" value="Recomb_XerC_XerD"/>
    <property type="match status" value="1"/>
</dbReference>
<dbReference type="Pfam" id="PF02899">
    <property type="entry name" value="Phage_int_SAM_1"/>
    <property type="match status" value="1"/>
</dbReference>
<comment type="subcellular location">
    <subcellularLocation>
        <location evidence="1 11">Cytoplasm</location>
    </subcellularLocation>
</comment>
<accession>A0A3M4LEW0</accession>
<dbReference type="NCBIfam" id="NF001399">
    <property type="entry name" value="PRK00283.1"/>
    <property type="match status" value="1"/>
</dbReference>
<reference evidence="14 15" key="1">
    <citation type="submission" date="2018-08" db="EMBL/GenBank/DDBJ databases">
        <title>Recombination of ecologically and evolutionarily significant loci maintains genetic cohesion in the Pseudomonas syringae species complex.</title>
        <authorList>
            <person name="Dillon M."/>
            <person name="Thakur S."/>
            <person name="Almeida R.N.D."/>
            <person name="Weir B.S."/>
            <person name="Guttman D.S."/>
        </authorList>
    </citation>
    <scope>NUCLEOTIDE SEQUENCE [LARGE SCALE GENOMIC DNA]</scope>
    <source>
        <strain evidence="14 15">ICMP 3353</strain>
    </source>
</reference>
<dbReference type="Gene3D" id="1.10.150.130">
    <property type="match status" value="1"/>
</dbReference>
<gene>
    <name evidence="11" type="primary">xerD</name>
    <name evidence="14" type="ORF">ALQ04_100095</name>
</gene>
<protein>
    <recommendedName>
        <fullName evidence="3 11">Tyrosine recombinase XerD</fullName>
    </recommendedName>
</protein>
<evidence type="ECO:0000256" key="6">
    <source>
        <dbReference type="ARBA" id="ARBA00022829"/>
    </source>
</evidence>
<keyword evidence="9 11" id="KW-0233">DNA recombination</keyword>
<dbReference type="NCBIfam" id="TIGR02225">
    <property type="entry name" value="recomb_XerD"/>
    <property type="match status" value="1"/>
</dbReference>
<keyword evidence="7 11" id="KW-0229">DNA integration</keyword>
<dbReference type="GO" id="GO:0006313">
    <property type="term" value="P:DNA transposition"/>
    <property type="evidence" value="ECO:0007669"/>
    <property type="project" value="UniProtKB-UniRule"/>
</dbReference>
<dbReference type="Gene3D" id="1.10.443.10">
    <property type="entry name" value="Intergrase catalytic core"/>
    <property type="match status" value="1"/>
</dbReference>
<dbReference type="PROSITE" id="PS51898">
    <property type="entry name" value="TYR_RECOMBINASE"/>
    <property type="match status" value="1"/>
</dbReference>
<organism evidence="14 15">
    <name type="scientific">Pseudomonas cichorii</name>
    <dbReference type="NCBI Taxonomy" id="36746"/>
    <lineage>
        <taxon>Bacteria</taxon>
        <taxon>Pseudomonadati</taxon>
        <taxon>Pseudomonadota</taxon>
        <taxon>Gammaproteobacteria</taxon>
        <taxon>Pseudomonadales</taxon>
        <taxon>Pseudomonadaceae</taxon>
        <taxon>Pseudomonas</taxon>
    </lineage>
</organism>
<dbReference type="InterPro" id="IPR013762">
    <property type="entry name" value="Integrase-like_cat_sf"/>
</dbReference>
<keyword evidence="4 11" id="KW-0963">Cytoplasm</keyword>
<dbReference type="InterPro" id="IPR011932">
    <property type="entry name" value="Recomb_XerD"/>
</dbReference>
<dbReference type="GO" id="GO:0009037">
    <property type="term" value="F:tyrosine-based site-specific recombinase activity"/>
    <property type="evidence" value="ECO:0007669"/>
    <property type="project" value="UniProtKB-UniRule"/>
</dbReference>
<dbReference type="CDD" id="cd00798">
    <property type="entry name" value="INT_XerDC_C"/>
    <property type="match status" value="1"/>
</dbReference>
<comment type="similarity">
    <text evidence="2 11">Belongs to the 'phage' integrase family. XerD subfamily.</text>
</comment>
<evidence type="ECO:0000256" key="10">
    <source>
        <dbReference type="ARBA" id="ARBA00023306"/>
    </source>
</evidence>
<dbReference type="SUPFAM" id="SSF56349">
    <property type="entry name" value="DNA breaking-rejoining enzymes"/>
    <property type="match status" value="1"/>
</dbReference>
<feature type="domain" description="Tyr recombinase" evidence="12">
    <location>
        <begin position="159"/>
        <end position="342"/>
    </location>
</feature>
<sequence length="348" mass="39423">MTCPVKQLASRKNCPDTVFRCIKKAACGLLFCGRVFNHATHLSQYEARVKMPAIDHPLIDRFLDALWLEKGLSDNTRDSYRSDLALFNGWLQERNVDLISAGRDVILDHLSWRMDQAYKPRSTARFLSGARGFYRYLLRERLIGVDPTLLIDMPQLGKPLPKSLSEADVEALLAAPDLSEPIGERDRAMLEVLYACGLRVTELISLTLEQVNLRQGVLRIMGKGSKERLVPMGEEAIVWVERYMRGARDELLGGRPSDILFPSLRGEQMTRQTFWHRIKHQAAVAGIGKSLSPHTLRHAFATHLLNHGADLRVVQMLLGHSDLSTTQIYTHVARARLQDMHARHHPRG</sequence>
<dbReference type="InterPro" id="IPR023009">
    <property type="entry name" value="Tyrosine_recombinase_XerC/XerD"/>
</dbReference>
<evidence type="ECO:0000256" key="3">
    <source>
        <dbReference type="ARBA" id="ARBA00015810"/>
    </source>
</evidence>
<evidence type="ECO:0000313" key="15">
    <source>
        <dbReference type="Proteomes" id="UP000277236"/>
    </source>
</evidence>
<dbReference type="InterPro" id="IPR010998">
    <property type="entry name" value="Integrase_recombinase_N"/>
</dbReference>
<dbReference type="InterPro" id="IPR044068">
    <property type="entry name" value="CB"/>
</dbReference>
<dbReference type="InterPro" id="IPR004107">
    <property type="entry name" value="Integrase_SAM-like_N"/>
</dbReference>
<dbReference type="GO" id="GO:0003677">
    <property type="term" value="F:DNA binding"/>
    <property type="evidence" value="ECO:0007669"/>
    <property type="project" value="UniProtKB-UniRule"/>
</dbReference>
<comment type="function">
    <text evidence="11">Site-specific tyrosine recombinase, which acts by catalyzing the cutting and rejoining of the recombining DNA molecules. The XerC-XerD complex is essential to convert dimers of the bacterial chromosome into monomers to permit their segregation at cell division. It also contributes to the segregational stability of plasmids.</text>
</comment>
<evidence type="ECO:0000256" key="2">
    <source>
        <dbReference type="ARBA" id="ARBA00010450"/>
    </source>
</evidence>
<evidence type="ECO:0000256" key="7">
    <source>
        <dbReference type="ARBA" id="ARBA00022908"/>
    </source>
</evidence>
<keyword evidence="8 11" id="KW-0238">DNA-binding</keyword>
<dbReference type="GO" id="GO:0007059">
    <property type="term" value="P:chromosome segregation"/>
    <property type="evidence" value="ECO:0007669"/>
    <property type="project" value="UniProtKB-UniRule"/>
</dbReference>
<evidence type="ECO:0000313" key="14">
    <source>
        <dbReference type="EMBL" id="RMQ40029.1"/>
    </source>
</evidence>
<dbReference type="InterPro" id="IPR002104">
    <property type="entry name" value="Integrase_catalytic"/>
</dbReference>
<dbReference type="SUPFAM" id="SSF47823">
    <property type="entry name" value="lambda integrase-like, N-terminal domain"/>
    <property type="match status" value="1"/>
</dbReference>
<proteinExistence type="inferred from homology"/>
<dbReference type="PANTHER" id="PTHR30349:SF90">
    <property type="entry name" value="TYROSINE RECOMBINASE XERD"/>
    <property type="match status" value="1"/>
</dbReference>